<proteinExistence type="predicted"/>
<dbReference type="AlphaFoldDB" id="A0A8R7TAX7"/>
<protein>
    <submittedName>
        <fullName evidence="1">Uncharacterized protein</fullName>
    </submittedName>
</protein>
<evidence type="ECO:0000313" key="2">
    <source>
        <dbReference type="Proteomes" id="UP000015106"/>
    </source>
</evidence>
<reference evidence="2" key="1">
    <citation type="journal article" date="2013" name="Nature">
        <title>Draft genome of the wheat A-genome progenitor Triticum urartu.</title>
        <authorList>
            <person name="Ling H.Q."/>
            <person name="Zhao S."/>
            <person name="Liu D."/>
            <person name="Wang J."/>
            <person name="Sun H."/>
            <person name="Zhang C."/>
            <person name="Fan H."/>
            <person name="Li D."/>
            <person name="Dong L."/>
            <person name="Tao Y."/>
            <person name="Gao C."/>
            <person name="Wu H."/>
            <person name="Li Y."/>
            <person name="Cui Y."/>
            <person name="Guo X."/>
            <person name="Zheng S."/>
            <person name="Wang B."/>
            <person name="Yu K."/>
            <person name="Liang Q."/>
            <person name="Yang W."/>
            <person name="Lou X."/>
            <person name="Chen J."/>
            <person name="Feng M."/>
            <person name="Jian J."/>
            <person name="Zhang X."/>
            <person name="Luo G."/>
            <person name="Jiang Y."/>
            <person name="Liu J."/>
            <person name="Wang Z."/>
            <person name="Sha Y."/>
            <person name="Zhang B."/>
            <person name="Wu H."/>
            <person name="Tang D."/>
            <person name="Shen Q."/>
            <person name="Xue P."/>
            <person name="Zou S."/>
            <person name="Wang X."/>
            <person name="Liu X."/>
            <person name="Wang F."/>
            <person name="Yang Y."/>
            <person name="An X."/>
            <person name="Dong Z."/>
            <person name="Zhang K."/>
            <person name="Zhang X."/>
            <person name="Luo M.C."/>
            <person name="Dvorak J."/>
            <person name="Tong Y."/>
            <person name="Wang J."/>
            <person name="Yang H."/>
            <person name="Li Z."/>
            <person name="Wang D."/>
            <person name="Zhang A."/>
            <person name="Wang J."/>
        </authorList>
    </citation>
    <scope>NUCLEOTIDE SEQUENCE</scope>
    <source>
        <strain evidence="2">cv. G1812</strain>
    </source>
</reference>
<evidence type="ECO:0000313" key="1">
    <source>
        <dbReference type="EnsemblPlants" id="TuG1812G0100004677.01.T01"/>
    </source>
</evidence>
<dbReference type="Proteomes" id="UP000015106">
    <property type="component" value="Chromosome 1"/>
</dbReference>
<keyword evidence="2" id="KW-1185">Reference proteome</keyword>
<dbReference type="EnsemblPlants" id="TuG1812G0100004677.01.T01">
    <property type="protein sequence ID" value="TuG1812G0100004677.01.T01"/>
    <property type="gene ID" value="TuG1812G0100004677.01"/>
</dbReference>
<reference evidence="1" key="2">
    <citation type="submission" date="2018-03" db="EMBL/GenBank/DDBJ databases">
        <title>The Triticum urartu genome reveals the dynamic nature of wheat genome evolution.</title>
        <authorList>
            <person name="Ling H."/>
            <person name="Ma B."/>
            <person name="Shi X."/>
            <person name="Liu H."/>
            <person name="Dong L."/>
            <person name="Sun H."/>
            <person name="Cao Y."/>
            <person name="Gao Q."/>
            <person name="Zheng S."/>
            <person name="Li Y."/>
            <person name="Yu Y."/>
            <person name="Du H."/>
            <person name="Qi M."/>
            <person name="Li Y."/>
            <person name="Yu H."/>
            <person name="Cui Y."/>
            <person name="Wang N."/>
            <person name="Chen C."/>
            <person name="Wu H."/>
            <person name="Zhao Y."/>
            <person name="Zhang J."/>
            <person name="Li Y."/>
            <person name="Zhou W."/>
            <person name="Zhang B."/>
            <person name="Hu W."/>
            <person name="Eijk M."/>
            <person name="Tang J."/>
            <person name="Witsenboer H."/>
            <person name="Zhao S."/>
            <person name="Li Z."/>
            <person name="Zhang A."/>
            <person name="Wang D."/>
            <person name="Liang C."/>
        </authorList>
    </citation>
    <scope>NUCLEOTIDE SEQUENCE [LARGE SCALE GENOMIC DNA]</scope>
    <source>
        <strain evidence="1">cv. G1812</strain>
    </source>
</reference>
<dbReference type="Gramene" id="TuG1812G0100004677.01.T01">
    <property type="protein sequence ID" value="TuG1812G0100004677.01.T01"/>
    <property type="gene ID" value="TuG1812G0100004677.01"/>
</dbReference>
<name>A0A8R7TAX7_TRIUA</name>
<reference evidence="1" key="3">
    <citation type="submission" date="2022-06" db="UniProtKB">
        <authorList>
            <consortium name="EnsemblPlants"/>
        </authorList>
    </citation>
    <scope>IDENTIFICATION</scope>
</reference>
<organism evidence="1 2">
    <name type="scientific">Triticum urartu</name>
    <name type="common">Red wild einkorn</name>
    <name type="synonym">Crithodium urartu</name>
    <dbReference type="NCBI Taxonomy" id="4572"/>
    <lineage>
        <taxon>Eukaryota</taxon>
        <taxon>Viridiplantae</taxon>
        <taxon>Streptophyta</taxon>
        <taxon>Embryophyta</taxon>
        <taxon>Tracheophyta</taxon>
        <taxon>Spermatophyta</taxon>
        <taxon>Magnoliopsida</taxon>
        <taxon>Liliopsida</taxon>
        <taxon>Poales</taxon>
        <taxon>Poaceae</taxon>
        <taxon>BOP clade</taxon>
        <taxon>Pooideae</taxon>
        <taxon>Triticodae</taxon>
        <taxon>Triticeae</taxon>
        <taxon>Triticinae</taxon>
        <taxon>Triticum</taxon>
    </lineage>
</organism>
<sequence>MAALLQAWRRLCFRIGTRTGLFKPTAAQRDAEIRAALEVFKIKDVDDMAVKIFWRLRAEGVKNVSRHDVTEVLKMVSELQKEYGIKQ</sequence>
<accession>A0A8R7TAX7</accession>